<dbReference type="InterPro" id="IPR050969">
    <property type="entry name" value="Dev_Signal_Modulators"/>
</dbReference>
<dbReference type="CDD" id="cd00054">
    <property type="entry name" value="EGF_CA"/>
    <property type="match status" value="1"/>
</dbReference>
<keyword evidence="2 3" id="KW-1015">Disulfide bond</keyword>
<keyword evidence="3" id="KW-0245">EGF-like domain</keyword>
<dbReference type="SUPFAM" id="SSF57196">
    <property type="entry name" value="EGF/Laminin"/>
    <property type="match status" value="1"/>
</dbReference>
<feature type="domain" description="EGF-like" evidence="4">
    <location>
        <begin position="124"/>
        <end position="159"/>
    </location>
</feature>
<comment type="caution">
    <text evidence="3">Lacks conserved residue(s) required for the propagation of feature annotation.</text>
</comment>
<dbReference type="PROSITE" id="PS01186">
    <property type="entry name" value="EGF_2"/>
    <property type="match status" value="2"/>
</dbReference>
<dbReference type="Gene3D" id="2.10.25.10">
    <property type="entry name" value="Laminin"/>
    <property type="match status" value="1"/>
</dbReference>
<feature type="disulfide bond" evidence="3">
    <location>
        <begin position="128"/>
        <end position="138"/>
    </location>
</feature>
<protein>
    <recommendedName>
        <fullName evidence="4">EGF-like domain-containing protein</fullName>
    </recommendedName>
</protein>
<dbReference type="Proteomes" id="UP001142489">
    <property type="component" value="Unassembled WGS sequence"/>
</dbReference>
<dbReference type="SMART" id="SM00181">
    <property type="entry name" value="EGF"/>
    <property type="match status" value="2"/>
</dbReference>
<accession>A0A9Q0XPL8</accession>
<dbReference type="InterPro" id="IPR000742">
    <property type="entry name" value="EGF"/>
</dbReference>
<evidence type="ECO:0000256" key="3">
    <source>
        <dbReference type="PROSITE-ProRule" id="PRU00076"/>
    </source>
</evidence>
<evidence type="ECO:0000313" key="6">
    <source>
        <dbReference type="Proteomes" id="UP001142489"/>
    </source>
</evidence>
<sequence>MKTGMGWDGMDGITTVLMSIAEGCSHTGPLGRPREDWFSLQVFTVSPLTGMKIRFSLRKPFVQANGKEVEADLSPGVCLRRVIQNVKTAGGVSDQENAGARLATEEDTVIKSLHPQQLRNVTLGFLSCEGGCQNGGECISVGGVVKCLCASGWTGSRCQEAICSQGCRNGGGCVAPGICSCATGWVGGACHL</sequence>
<dbReference type="PANTHER" id="PTHR14949:SF56">
    <property type="entry name" value="EGF-LIKE-DOMAIN, MULTIPLE 7"/>
    <property type="match status" value="1"/>
</dbReference>
<dbReference type="EMBL" id="JAPFRF010000009">
    <property type="protein sequence ID" value="KAJ7322360.1"/>
    <property type="molecule type" value="Genomic_DNA"/>
</dbReference>
<organism evidence="5 6">
    <name type="scientific">Phrynocephalus forsythii</name>
    <dbReference type="NCBI Taxonomy" id="171643"/>
    <lineage>
        <taxon>Eukaryota</taxon>
        <taxon>Metazoa</taxon>
        <taxon>Chordata</taxon>
        <taxon>Craniata</taxon>
        <taxon>Vertebrata</taxon>
        <taxon>Euteleostomi</taxon>
        <taxon>Lepidosauria</taxon>
        <taxon>Squamata</taxon>
        <taxon>Bifurcata</taxon>
        <taxon>Unidentata</taxon>
        <taxon>Episquamata</taxon>
        <taxon>Toxicofera</taxon>
        <taxon>Iguania</taxon>
        <taxon>Acrodonta</taxon>
        <taxon>Agamidae</taxon>
        <taxon>Agaminae</taxon>
        <taxon>Phrynocephalus</taxon>
    </lineage>
</organism>
<dbReference type="PANTHER" id="PTHR14949">
    <property type="entry name" value="EGF-LIKE-DOMAIN, MULTIPLE 7, 8"/>
    <property type="match status" value="1"/>
</dbReference>
<gene>
    <name evidence="5" type="ORF">JRQ81_018647</name>
</gene>
<name>A0A9Q0XPL8_9SAUR</name>
<reference evidence="5" key="1">
    <citation type="journal article" date="2023" name="DNA Res.">
        <title>Chromosome-level genome assembly of Phrynocephalus forsythii using third-generation DNA sequencing and Hi-C analysis.</title>
        <authorList>
            <person name="Qi Y."/>
            <person name="Zhao W."/>
            <person name="Zhao Y."/>
            <person name="Niu C."/>
            <person name="Cao S."/>
            <person name="Zhang Y."/>
        </authorList>
    </citation>
    <scope>NUCLEOTIDE SEQUENCE</scope>
    <source>
        <tissue evidence="5">Muscle</tissue>
    </source>
</reference>
<dbReference type="Pfam" id="PF00008">
    <property type="entry name" value="EGF"/>
    <property type="match status" value="1"/>
</dbReference>
<evidence type="ECO:0000256" key="2">
    <source>
        <dbReference type="ARBA" id="ARBA00023157"/>
    </source>
</evidence>
<evidence type="ECO:0000256" key="1">
    <source>
        <dbReference type="ARBA" id="ARBA00022729"/>
    </source>
</evidence>
<dbReference type="OrthoDB" id="10045365at2759"/>
<proteinExistence type="predicted"/>
<dbReference type="PROSITE" id="PS50026">
    <property type="entry name" value="EGF_3"/>
    <property type="match status" value="1"/>
</dbReference>
<feature type="non-terminal residue" evidence="5">
    <location>
        <position position="192"/>
    </location>
</feature>
<dbReference type="AlphaFoldDB" id="A0A9Q0XPL8"/>
<dbReference type="FunFam" id="2.10.25.10:FF:000774">
    <property type="entry name" value="von Willebrand factor D and EGF domains"/>
    <property type="match status" value="1"/>
</dbReference>
<evidence type="ECO:0000313" key="5">
    <source>
        <dbReference type="EMBL" id="KAJ7322360.1"/>
    </source>
</evidence>
<comment type="caution">
    <text evidence="5">The sequence shown here is derived from an EMBL/GenBank/DDBJ whole genome shotgun (WGS) entry which is preliminary data.</text>
</comment>
<evidence type="ECO:0000259" key="4">
    <source>
        <dbReference type="PROSITE" id="PS50026"/>
    </source>
</evidence>
<feature type="disulfide bond" evidence="3">
    <location>
        <begin position="149"/>
        <end position="158"/>
    </location>
</feature>
<keyword evidence="1" id="KW-0732">Signal</keyword>
<keyword evidence="6" id="KW-1185">Reference proteome</keyword>
<dbReference type="PROSITE" id="PS00022">
    <property type="entry name" value="EGF_1"/>
    <property type="match status" value="2"/>
</dbReference>